<dbReference type="Proteomes" id="UP000664109">
    <property type="component" value="Unassembled WGS sequence"/>
</dbReference>
<evidence type="ECO:0000313" key="4">
    <source>
        <dbReference type="Proteomes" id="UP000664109"/>
    </source>
</evidence>
<comment type="caution">
    <text evidence="3">The sequence shown here is derived from an EMBL/GenBank/DDBJ whole genome shotgun (WGS) entry which is preliminary data.</text>
</comment>
<sequence>MDTGQPQASIMKNIFEGVVSFLPDWLQIPILCLIILLVVLGWIASIRGKLARRRAARSPQPVAAPPAGGGSGADFLGPYAPPAQQPAGPGGADFLGPYAPAAQQPAQPPAAPAGQQQGGAAFLGSYAPPARPGGDDRA</sequence>
<dbReference type="EMBL" id="JAFEJA010000002">
    <property type="protein sequence ID" value="MBM9622713.1"/>
    <property type="molecule type" value="Genomic_DNA"/>
</dbReference>
<evidence type="ECO:0000256" key="2">
    <source>
        <dbReference type="SAM" id="Phobius"/>
    </source>
</evidence>
<keyword evidence="2" id="KW-1133">Transmembrane helix</keyword>
<reference evidence="3 4" key="1">
    <citation type="journal article" date="2016" name="Arch. Microbiol.">
        <title>Streptomyces zhihengii sp. nov., isolated from rhizospheric soil of Psammosilene tunicoides.</title>
        <authorList>
            <person name="Huang M.J."/>
            <person name="Fei J.J."/>
            <person name="Salam N."/>
            <person name="Kim C.J."/>
            <person name="Hozzein W.N."/>
            <person name="Xiao M."/>
            <person name="Huang H.Q."/>
            <person name="Li W.J."/>
        </authorList>
    </citation>
    <scope>NUCLEOTIDE SEQUENCE [LARGE SCALE GENOMIC DNA]</scope>
    <source>
        <strain evidence="3 4">YIM T102</strain>
    </source>
</reference>
<feature type="transmembrane region" description="Helical" evidence="2">
    <location>
        <begin position="25"/>
        <end position="44"/>
    </location>
</feature>
<dbReference type="RefSeq" id="WP_205376936.1">
    <property type="nucleotide sequence ID" value="NZ_JAFEJA010000002.1"/>
</dbReference>
<gene>
    <name evidence="3" type="ORF">JE024_29050</name>
</gene>
<keyword evidence="2" id="KW-0472">Membrane</keyword>
<protein>
    <submittedName>
        <fullName evidence="3">Uncharacterized protein</fullName>
    </submittedName>
</protein>
<name>A0ABS2V069_9ACTN</name>
<evidence type="ECO:0000256" key="1">
    <source>
        <dbReference type="SAM" id="MobiDB-lite"/>
    </source>
</evidence>
<keyword evidence="2" id="KW-0812">Transmembrane</keyword>
<evidence type="ECO:0000313" key="3">
    <source>
        <dbReference type="EMBL" id="MBM9622713.1"/>
    </source>
</evidence>
<feature type="compositionally biased region" description="Low complexity" evidence="1">
    <location>
        <begin position="96"/>
        <end position="105"/>
    </location>
</feature>
<organism evidence="3 4">
    <name type="scientific">Streptomyces zhihengii</name>
    <dbReference type="NCBI Taxonomy" id="1818004"/>
    <lineage>
        <taxon>Bacteria</taxon>
        <taxon>Bacillati</taxon>
        <taxon>Actinomycetota</taxon>
        <taxon>Actinomycetes</taxon>
        <taxon>Kitasatosporales</taxon>
        <taxon>Streptomycetaceae</taxon>
        <taxon>Streptomyces</taxon>
    </lineage>
</organism>
<keyword evidence="4" id="KW-1185">Reference proteome</keyword>
<feature type="region of interest" description="Disordered" evidence="1">
    <location>
        <begin position="54"/>
        <end position="138"/>
    </location>
</feature>
<accession>A0ABS2V069</accession>
<proteinExistence type="predicted"/>